<protein>
    <submittedName>
        <fullName evidence="1">Uncharacterized protein</fullName>
    </submittedName>
</protein>
<organism evidence="1 2">
    <name type="scientific">Necator americanus</name>
    <name type="common">Human hookworm</name>
    <dbReference type="NCBI Taxonomy" id="51031"/>
    <lineage>
        <taxon>Eukaryota</taxon>
        <taxon>Metazoa</taxon>
        <taxon>Ecdysozoa</taxon>
        <taxon>Nematoda</taxon>
        <taxon>Chromadorea</taxon>
        <taxon>Rhabditida</taxon>
        <taxon>Rhabditina</taxon>
        <taxon>Rhabditomorpha</taxon>
        <taxon>Strongyloidea</taxon>
        <taxon>Ancylostomatidae</taxon>
        <taxon>Bunostominae</taxon>
        <taxon>Necator</taxon>
    </lineage>
</organism>
<dbReference type="EMBL" id="JAVFWL010000005">
    <property type="protein sequence ID" value="KAK6758373.1"/>
    <property type="molecule type" value="Genomic_DNA"/>
</dbReference>
<proteinExistence type="predicted"/>
<comment type="caution">
    <text evidence="1">The sequence shown here is derived from an EMBL/GenBank/DDBJ whole genome shotgun (WGS) entry which is preliminary data.</text>
</comment>
<name>A0ABR1E7C1_NECAM</name>
<keyword evidence="2" id="KW-1185">Reference proteome</keyword>
<dbReference type="Proteomes" id="UP001303046">
    <property type="component" value="Unassembled WGS sequence"/>
</dbReference>
<evidence type="ECO:0000313" key="2">
    <source>
        <dbReference type="Proteomes" id="UP001303046"/>
    </source>
</evidence>
<sequence length="130" mass="15024">MRPHVHFNSESFDLYEDVSGLYNDLLWLADVSSQCFYPPRQVWYDFIEPEGMKGLVSTRADSNLGSIVLEAEPLTATLHPPATEILPQEQVKTKFITSQINLIALLDYEELQSLERFQTDNEEFVAERRE</sequence>
<gene>
    <name evidence="1" type="primary">Necator_chrV.g20702</name>
    <name evidence="1" type="ORF">RB195_015909</name>
</gene>
<reference evidence="1 2" key="1">
    <citation type="submission" date="2023-08" db="EMBL/GenBank/DDBJ databases">
        <title>A Necator americanus chromosomal reference genome.</title>
        <authorList>
            <person name="Ilik V."/>
            <person name="Petrzelkova K.J."/>
            <person name="Pardy F."/>
            <person name="Fuh T."/>
            <person name="Niatou-Singa F.S."/>
            <person name="Gouil Q."/>
            <person name="Baker L."/>
            <person name="Ritchie M.E."/>
            <person name="Jex A.R."/>
            <person name="Gazzola D."/>
            <person name="Li H."/>
            <person name="Toshio Fujiwara R."/>
            <person name="Zhan B."/>
            <person name="Aroian R.V."/>
            <person name="Pafco B."/>
            <person name="Schwarz E.M."/>
        </authorList>
    </citation>
    <scope>NUCLEOTIDE SEQUENCE [LARGE SCALE GENOMIC DNA]</scope>
    <source>
        <strain evidence="1 2">Aroian</strain>
        <tissue evidence="1">Whole animal</tissue>
    </source>
</reference>
<accession>A0ABR1E7C1</accession>
<evidence type="ECO:0000313" key="1">
    <source>
        <dbReference type="EMBL" id="KAK6758373.1"/>
    </source>
</evidence>